<comment type="similarity">
    <text evidence="1">Belongs to the cyclin family. Cyclin D subfamily.</text>
</comment>
<keyword evidence="4" id="KW-0131">Cell cycle</keyword>
<keyword evidence="2" id="KW-0132">Cell division</keyword>
<evidence type="ECO:0000313" key="9">
    <source>
        <dbReference type="EMBL" id="KAH6829007.1"/>
    </source>
</evidence>
<reference evidence="9 10" key="1">
    <citation type="journal article" date="2021" name="Nat. Commun.">
        <title>Incipient diploidization of the medicinal plant Perilla within 10,000 years.</title>
        <authorList>
            <person name="Zhang Y."/>
            <person name="Shen Q."/>
            <person name="Leng L."/>
            <person name="Zhang D."/>
            <person name="Chen S."/>
            <person name="Shi Y."/>
            <person name="Ning Z."/>
            <person name="Chen S."/>
        </authorList>
    </citation>
    <scope>NUCLEOTIDE SEQUENCE [LARGE SCALE GENOMIC DNA]</scope>
    <source>
        <strain evidence="10">cv. PC099</strain>
    </source>
</reference>
<dbReference type="EMBL" id="SDAM02000113">
    <property type="protein sequence ID" value="KAH6829007.1"/>
    <property type="molecule type" value="Genomic_DNA"/>
</dbReference>
<dbReference type="AlphaFoldDB" id="A0AAD4J884"/>
<gene>
    <name evidence="9" type="ORF">C2S53_011924</name>
</gene>
<evidence type="ECO:0000313" key="10">
    <source>
        <dbReference type="Proteomes" id="UP001190926"/>
    </source>
</evidence>
<evidence type="ECO:0000256" key="6">
    <source>
        <dbReference type="SAM" id="MobiDB-lite"/>
    </source>
</evidence>
<evidence type="ECO:0000256" key="5">
    <source>
        <dbReference type="RuleBase" id="RU000383"/>
    </source>
</evidence>
<dbReference type="InterPro" id="IPR013763">
    <property type="entry name" value="Cyclin-like_dom"/>
</dbReference>
<dbReference type="CDD" id="cd20544">
    <property type="entry name" value="CYCLIN_AtCycD-like_rpt2"/>
    <property type="match status" value="1"/>
</dbReference>
<evidence type="ECO:0000256" key="3">
    <source>
        <dbReference type="ARBA" id="ARBA00023127"/>
    </source>
</evidence>
<protein>
    <recommendedName>
        <fullName evidence="11">B-like cyclin</fullName>
    </recommendedName>
</protein>
<dbReference type="InterPro" id="IPR036915">
    <property type="entry name" value="Cyclin-like_sf"/>
</dbReference>
<evidence type="ECO:0000256" key="1">
    <source>
        <dbReference type="ARBA" id="ARBA00009065"/>
    </source>
</evidence>
<comment type="caution">
    <text evidence="9">The sequence shown here is derived from an EMBL/GenBank/DDBJ whole genome shotgun (WGS) entry which is preliminary data.</text>
</comment>
<keyword evidence="10" id="KW-1185">Reference proteome</keyword>
<evidence type="ECO:0000256" key="4">
    <source>
        <dbReference type="ARBA" id="ARBA00023306"/>
    </source>
</evidence>
<organism evidence="9 10">
    <name type="scientific">Perilla frutescens var. hirtella</name>
    <name type="common">Perilla citriodora</name>
    <name type="synonym">Perilla setoyensis</name>
    <dbReference type="NCBI Taxonomy" id="608512"/>
    <lineage>
        <taxon>Eukaryota</taxon>
        <taxon>Viridiplantae</taxon>
        <taxon>Streptophyta</taxon>
        <taxon>Embryophyta</taxon>
        <taxon>Tracheophyta</taxon>
        <taxon>Spermatophyta</taxon>
        <taxon>Magnoliopsida</taxon>
        <taxon>eudicotyledons</taxon>
        <taxon>Gunneridae</taxon>
        <taxon>Pentapetalae</taxon>
        <taxon>asterids</taxon>
        <taxon>lamiids</taxon>
        <taxon>Lamiales</taxon>
        <taxon>Lamiaceae</taxon>
        <taxon>Nepetoideae</taxon>
        <taxon>Elsholtzieae</taxon>
        <taxon>Perilla</taxon>
    </lineage>
</organism>
<feature type="compositionally biased region" description="Polar residues" evidence="6">
    <location>
        <begin position="248"/>
        <end position="264"/>
    </location>
</feature>
<dbReference type="SMART" id="SM01332">
    <property type="entry name" value="Cyclin_C"/>
    <property type="match status" value="1"/>
</dbReference>
<dbReference type="GO" id="GO:0051301">
    <property type="term" value="P:cell division"/>
    <property type="evidence" value="ECO:0007669"/>
    <property type="project" value="UniProtKB-KW"/>
</dbReference>
<accession>A0AAD4J884</accession>
<name>A0AAD4J884_PERFH</name>
<dbReference type="InterPro" id="IPR004367">
    <property type="entry name" value="Cyclin_C-dom"/>
</dbReference>
<dbReference type="InterPro" id="IPR039361">
    <property type="entry name" value="Cyclin"/>
</dbReference>
<keyword evidence="3 5" id="KW-0195">Cyclin</keyword>
<evidence type="ECO:0000256" key="2">
    <source>
        <dbReference type="ARBA" id="ARBA00022618"/>
    </source>
</evidence>
<sequence length="307" mass="34290">MDLQNPLTVYQDLECDGFLSLFAKESDHMPRLLSFHPSDFRFSIRRTALSLIAQAKFSYGLDPFLVYLSVNYVDRYLSKLQEVVDKRPWIPHILVVASLSLAAKMTNSNNASLLLNVLKSDGGFELDAQSVNRMEKIMLAGLQWRMRSITPFSFLQYFISLLKIQDSCITQSLNTRASDIISNVQQELKLLEYKPSIIAASALLCGIQDLNPPALPSSEAAISSCEYVNKDALLECIGIMAAASSPRAMTSGTSVERQRTSSLSEEGFRETNNVKRRRLNGLRDNNTTCIPDLSERHTSAVLSIKNL</sequence>
<dbReference type="Proteomes" id="UP001190926">
    <property type="component" value="Unassembled WGS sequence"/>
</dbReference>
<evidence type="ECO:0000259" key="7">
    <source>
        <dbReference type="SMART" id="SM00385"/>
    </source>
</evidence>
<feature type="region of interest" description="Disordered" evidence="6">
    <location>
        <begin position="248"/>
        <end position="270"/>
    </location>
</feature>
<feature type="domain" description="Cyclin C-terminal" evidence="8">
    <location>
        <begin position="149"/>
        <end position="266"/>
    </location>
</feature>
<dbReference type="Gene3D" id="1.10.472.10">
    <property type="entry name" value="Cyclin-like"/>
    <property type="match status" value="2"/>
</dbReference>
<dbReference type="Pfam" id="PF00134">
    <property type="entry name" value="Cyclin_N"/>
    <property type="match status" value="1"/>
</dbReference>
<dbReference type="SUPFAM" id="SSF47954">
    <property type="entry name" value="Cyclin-like"/>
    <property type="match status" value="2"/>
</dbReference>
<dbReference type="FunFam" id="1.10.472.10:FF:000040">
    <property type="entry name" value="D6-type cyclin"/>
    <property type="match status" value="1"/>
</dbReference>
<feature type="domain" description="Cyclin-like" evidence="7">
    <location>
        <begin position="50"/>
        <end position="140"/>
    </location>
</feature>
<evidence type="ECO:0000259" key="8">
    <source>
        <dbReference type="SMART" id="SM01332"/>
    </source>
</evidence>
<proteinExistence type="inferred from homology"/>
<dbReference type="Pfam" id="PF02984">
    <property type="entry name" value="Cyclin_C"/>
    <property type="match status" value="1"/>
</dbReference>
<dbReference type="SMART" id="SM00385">
    <property type="entry name" value="CYCLIN"/>
    <property type="match status" value="1"/>
</dbReference>
<dbReference type="PANTHER" id="PTHR10177">
    <property type="entry name" value="CYCLINS"/>
    <property type="match status" value="1"/>
</dbReference>
<dbReference type="InterPro" id="IPR006671">
    <property type="entry name" value="Cyclin_N"/>
</dbReference>
<evidence type="ECO:0008006" key="11">
    <source>
        <dbReference type="Google" id="ProtNLM"/>
    </source>
</evidence>